<accession>A0ABZ1ENN5</accession>
<proteinExistence type="predicted"/>
<reference evidence="1 2" key="1">
    <citation type="submission" date="2022-10" db="EMBL/GenBank/DDBJ databases">
        <title>The complete genomes of actinobacterial strains from the NBC collection.</title>
        <authorList>
            <person name="Joergensen T.S."/>
            <person name="Alvarez Arevalo M."/>
            <person name="Sterndorff E.B."/>
            <person name="Faurdal D."/>
            <person name="Vuksanovic O."/>
            <person name="Mourched A.-S."/>
            <person name="Charusanti P."/>
            <person name="Shaw S."/>
            <person name="Blin K."/>
            <person name="Weber T."/>
        </authorList>
    </citation>
    <scope>NUCLEOTIDE SEQUENCE [LARGE SCALE GENOMIC DNA]</scope>
    <source>
        <strain evidence="1 2">NBC 01809</strain>
    </source>
</reference>
<evidence type="ECO:0000313" key="1">
    <source>
        <dbReference type="EMBL" id="WSA35899.1"/>
    </source>
</evidence>
<gene>
    <name evidence="1" type="ORF">OIE14_00620</name>
</gene>
<organism evidence="1 2">
    <name type="scientific">Micromonospora peucetia</name>
    <dbReference type="NCBI Taxonomy" id="47871"/>
    <lineage>
        <taxon>Bacteria</taxon>
        <taxon>Bacillati</taxon>
        <taxon>Actinomycetota</taxon>
        <taxon>Actinomycetes</taxon>
        <taxon>Micromonosporales</taxon>
        <taxon>Micromonosporaceae</taxon>
        <taxon>Micromonospora</taxon>
    </lineage>
</organism>
<sequence length="41" mass="4855">MKRLSPYISAHINVHSHYSFHLPDLGDQRRRPLRDPEANDD</sequence>
<evidence type="ECO:0000313" key="2">
    <source>
        <dbReference type="Proteomes" id="UP001334804"/>
    </source>
</evidence>
<protein>
    <submittedName>
        <fullName evidence="1">Uncharacterized protein</fullName>
    </submittedName>
</protein>
<dbReference type="RefSeq" id="WP_266321498.1">
    <property type="nucleotide sequence ID" value="NZ_CP109071.1"/>
</dbReference>
<dbReference type="EMBL" id="CP109071">
    <property type="protein sequence ID" value="WSA35899.1"/>
    <property type="molecule type" value="Genomic_DNA"/>
</dbReference>
<name>A0ABZ1ENN5_9ACTN</name>
<dbReference type="Proteomes" id="UP001334804">
    <property type="component" value="Chromosome"/>
</dbReference>
<keyword evidence="2" id="KW-1185">Reference proteome</keyword>